<sequence>MRDAAGVTLRDVHQCAPAFRRDRREVDLRLLSTLATGDALEPDYRDDQGDDPDEDEQSARLLERLQRDIDGQIAREHVQARHTPRTEQHPARPTQRTARLRDPLHERRAEEVAQ</sequence>
<feature type="region of interest" description="Disordered" evidence="1">
    <location>
        <begin position="75"/>
        <end position="114"/>
    </location>
</feature>
<dbReference type="Proteomes" id="UP000479692">
    <property type="component" value="Unassembled WGS sequence"/>
</dbReference>
<feature type="compositionally biased region" description="Basic and acidic residues" evidence="1">
    <location>
        <begin position="99"/>
        <end position="114"/>
    </location>
</feature>
<evidence type="ECO:0000313" key="2">
    <source>
        <dbReference type="EMBL" id="MUV14533.1"/>
    </source>
</evidence>
<evidence type="ECO:0000313" key="3">
    <source>
        <dbReference type="Proteomes" id="UP000479692"/>
    </source>
</evidence>
<feature type="compositionally biased region" description="Basic and acidic residues" evidence="1">
    <location>
        <begin position="75"/>
        <end position="90"/>
    </location>
</feature>
<name>A0A7C9HT00_9GAMM</name>
<dbReference type="RefSeq" id="WP_156641812.1">
    <property type="nucleotide sequence ID" value="NZ_WOXT01000002.1"/>
</dbReference>
<comment type="caution">
    <text evidence="2">The sequence shown here is derived from an EMBL/GenBank/DDBJ whole genome shotgun (WGS) entry which is preliminary data.</text>
</comment>
<keyword evidence="3" id="KW-1185">Reference proteome</keyword>
<protein>
    <submittedName>
        <fullName evidence="2">Uncharacterized protein</fullName>
    </submittedName>
</protein>
<accession>A0A7C9HT00</accession>
<dbReference type="EMBL" id="WOXT01000002">
    <property type="protein sequence ID" value="MUV14533.1"/>
    <property type="molecule type" value="Genomic_DNA"/>
</dbReference>
<evidence type="ECO:0000256" key="1">
    <source>
        <dbReference type="SAM" id="MobiDB-lite"/>
    </source>
</evidence>
<dbReference type="AlphaFoldDB" id="A0A7C9HT00"/>
<feature type="region of interest" description="Disordered" evidence="1">
    <location>
        <begin position="36"/>
        <end position="57"/>
    </location>
</feature>
<reference evidence="2 3" key="1">
    <citation type="submission" date="2019-12" db="EMBL/GenBank/DDBJ databases">
        <authorList>
            <person name="Xu J."/>
        </authorList>
    </citation>
    <scope>NUCLEOTIDE SEQUENCE [LARGE SCALE GENOMIC DNA]</scope>
    <source>
        <strain evidence="2 3">HX-5-24</strain>
    </source>
</reference>
<gene>
    <name evidence="2" type="ORF">GN331_09970</name>
</gene>
<organism evidence="2 3">
    <name type="scientific">Noviluteimonas gilva</name>
    <dbReference type="NCBI Taxonomy" id="2682097"/>
    <lineage>
        <taxon>Bacteria</taxon>
        <taxon>Pseudomonadati</taxon>
        <taxon>Pseudomonadota</taxon>
        <taxon>Gammaproteobacteria</taxon>
        <taxon>Lysobacterales</taxon>
        <taxon>Lysobacteraceae</taxon>
        <taxon>Noviluteimonas</taxon>
    </lineage>
</organism>
<proteinExistence type="predicted"/>